<dbReference type="Proteomes" id="UP000485058">
    <property type="component" value="Unassembled WGS sequence"/>
</dbReference>
<organism evidence="2 3">
    <name type="scientific">Haematococcus lacustris</name>
    <name type="common">Green alga</name>
    <name type="synonym">Haematococcus pluvialis</name>
    <dbReference type="NCBI Taxonomy" id="44745"/>
    <lineage>
        <taxon>Eukaryota</taxon>
        <taxon>Viridiplantae</taxon>
        <taxon>Chlorophyta</taxon>
        <taxon>core chlorophytes</taxon>
        <taxon>Chlorophyceae</taxon>
        <taxon>CS clade</taxon>
        <taxon>Chlamydomonadales</taxon>
        <taxon>Haematococcaceae</taxon>
        <taxon>Haematococcus</taxon>
    </lineage>
</organism>
<name>A0A699YN90_HAELA</name>
<keyword evidence="1" id="KW-0175">Coiled coil</keyword>
<protein>
    <submittedName>
        <fullName evidence="2">Uncharacterized protein</fullName>
    </submittedName>
</protein>
<accession>A0A699YN90</accession>
<keyword evidence="3" id="KW-1185">Reference proteome</keyword>
<evidence type="ECO:0000256" key="1">
    <source>
        <dbReference type="SAM" id="Coils"/>
    </source>
</evidence>
<feature type="coiled-coil region" evidence="1">
    <location>
        <begin position="15"/>
        <end position="87"/>
    </location>
</feature>
<reference evidence="2 3" key="1">
    <citation type="submission" date="2020-02" db="EMBL/GenBank/DDBJ databases">
        <title>Draft genome sequence of Haematococcus lacustris strain NIES-144.</title>
        <authorList>
            <person name="Morimoto D."/>
            <person name="Nakagawa S."/>
            <person name="Yoshida T."/>
            <person name="Sawayama S."/>
        </authorList>
    </citation>
    <scope>NUCLEOTIDE SEQUENCE [LARGE SCALE GENOMIC DNA]</scope>
    <source>
        <strain evidence="2 3">NIES-144</strain>
    </source>
</reference>
<comment type="caution">
    <text evidence="2">The sequence shown here is derived from an EMBL/GenBank/DDBJ whole genome shotgun (WGS) entry which is preliminary data.</text>
</comment>
<dbReference type="EMBL" id="BLLF01000149">
    <property type="protein sequence ID" value="GFH08264.1"/>
    <property type="molecule type" value="Genomic_DNA"/>
</dbReference>
<proteinExistence type="predicted"/>
<dbReference type="AlphaFoldDB" id="A0A699YN90"/>
<sequence>MQLLMCDSLLSMQPVRRLHAELRAAEGELGAAQLRVQEAQEAAEQQRTRAAMAFSAAGAAQRALAEVEELKEQLAAAKQQESRLQALLAHHLGQQRAAEDKCLEAEARLDALSLGLLDGLTAETQHLRGQADQQAAAARTSAAQAAAREAALMAQVSCLQASLAALAEERQVVHEAGAAAAKVHATTALSQLQRLAQAQVFASPVNWERDGTY</sequence>
<gene>
    <name evidence="2" type="ORF">HaLaN_03199</name>
</gene>
<evidence type="ECO:0000313" key="3">
    <source>
        <dbReference type="Proteomes" id="UP000485058"/>
    </source>
</evidence>
<evidence type="ECO:0000313" key="2">
    <source>
        <dbReference type="EMBL" id="GFH08264.1"/>
    </source>
</evidence>